<dbReference type="GO" id="GO:0030313">
    <property type="term" value="C:cell envelope"/>
    <property type="evidence" value="ECO:0007669"/>
    <property type="project" value="UniProtKB-SubCell"/>
</dbReference>
<keyword evidence="4" id="KW-0479">Metal-binding</keyword>
<evidence type="ECO:0000256" key="3">
    <source>
        <dbReference type="ARBA" id="ARBA00022617"/>
    </source>
</evidence>
<dbReference type="InterPro" id="IPR036280">
    <property type="entry name" value="Multihaem_cyt_sf"/>
</dbReference>
<evidence type="ECO:0000256" key="6">
    <source>
        <dbReference type="ARBA" id="ARBA00022982"/>
    </source>
</evidence>
<evidence type="ECO:0000256" key="2">
    <source>
        <dbReference type="ARBA" id="ARBA00022448"/>
    </source>
</evidence>
<keyword evidence="6" id="KW-0249">Electron transport</keyword>
<organism evidence="9">
    <name type="scientific">marine sediment metagenome</name>
    <dbReference type="NCBI Taxonomy" id="412755"/>
    <lineage>
        <taxon>unclassified sequences</taxon>
        <taxon>metagenomes</taxon>
        <taxon>ecological metagenomes</taxon>
    </lineage>
</organism>
<dbReference type="InterPro" id="IPR012286">
    <property type="entry name" value="Tetrahaem_cytochrome"/>
</dbReference>
<dbReference type="EMBL" id="LAZR01000693">
    <property type="protein sequence ID" value="KKN60533.1"/>
    <property type="molecule type" value="Genomic_DNA"/>
</dbReference>
<dbReference type="Gene3D" id="1.10.3820.10">
    <property type="entry name" value="Di-heme elbow motif domain"/>
    <property type="match status" value="1"/>
</dbReference>
<evidence type="ECO:0000256" key="7">
    <source>
        <dbReference type="ARBA" id="ARBA00023004"/>
    </source>
</evidence>
<proteinExistence type="predicted"/>
<reference evidence="9" key="1">
    <citation type="journal article" date="2015" name="Nature">
        <title>Complex archaea that bridge the gap between prokaryotes and eukaryotes.</title>
        <authorList>
            <person name="Spang A."/>
            <person name="Saw J.H."/>
            <person name="Jorgensen S.L."/>
            <person name="Zaremba-Niedzwiedzka K."/>
            <person name="Martijn J."/>
            <person name="Lind A.E."/>
            <person name="van Eijk R."/>
            <person name="Schleper C."/>
            <person name="Guy L."/>
            <person name="Ettema T.J."/>
        </authorList>
    </citation>
    <scope>NUCLEOTIDE SEQUENCE</scope>
</reference>
<keyword evidence="2" id="KW-0813">Transport</keyword>
<dbReference type="Gene3D" id="3.90.10.10">
    <property type="entry name" value="Cytochrome C3"/>
    <property type="match status" value="2"/>
</dbReference>
<dbReference type="CDD" id="cd08168">
    <property type="entry name" value="Cytochrom_C3"/>
    <property type="match status" value="1"/>
</dbReference>
<evidence type="ECO:0000259" key="8">
    <source>
        <dbReference type="Pfam" id="PF14537"/>
    </source>
</evidence>
<comment type="subcellular location">
    <subcellularLocation>
        <location evidence="1">Cell envelope</location>
    </subcellularLocation>
</comment>
<dbReference type="SUPFAM" id="SSF48695">
    <property type="entry name" value="Multiheme cytochromes"/>
    <property type="match status" value="2"/>
</dbReference>
<protein>
    <recommendedName>
        <fullName evidence="8">Tetrahaem cytochrome domain-containing protein</fullName>
    </recommendedName>
</protein>
<gene>
    <name evidence="9" type="ORF">LCGC14_0531120</name>
</gene>
<keyword evidence="5" id="KW-0732">Signal</keyword>
<dbReference type="Pfam" id="PF14537">
    <property type="entry name" value="Cytochrom_c3_2"/>
    <property type="match status" value="1"/>
</dbReference>
<keyword evidence="3" id="KW-0349">Heme</keyword>
<name>A0A0F9V3R3_9ZZZZ</name>
<dbReference type="InterPro" id="IPR038266">
    <property type="entry name" value="NapC/NirT_cytc_sf"/>
</dbReference>
<dbReference type="Gene3D" id="1.20.140.10">
    <property type="entry name" value="Butyryl-CoA Dehydrogenase, subunit A, domain 3"/>
    <property type="match status" value="1"/>
</dbReference>
<dbReference type="AlphaFoldDB" id="A0A0F9V3R3"/>
<dbReference type="GO" id="GO:0046872">
    <property type="term" value="F:metal ion binding"/>
    <property type="evidence" value="ECO:0007669"/>
    <property type="project" value="UniProtKB-KW"/>
</dbReference>
<keyword evidence="7" id="KW-0408">Iron</keyword>
<accession>A0A0F9V3R3</accession>
<evidence type="ECO:0000313" key="9">
    <source>
        <dbReference type="EMBL" id="KKN60533.1"/>
    </source>
</evidence>
<dbReference type="PANTHER" id="PTHR35038">
    <property type="entry name" value="DISSIMILATORY SULFITE REDUCTASE SIRA"/>
    <property type="match status" value="1"/>
</dbReference>
<comment type="caution">
    <text evidence="9">The sequence shown here is derived from an EMBL/GenBank/DDBJ whole genome shotgun (WGS) entry which is preliminary data.</text>
</comment>
<evidence type="ECO:0000256" key="1">
    <source>
        <dbReference type="ARBA" id="ARBA00004196"/>
    </source>
</evidence>
<sequence length="668" mass="76869">MKKKKKKRILLFLVGGFMIVFLIGTIEYPSKSHFCATCHYMKPFYESWKTSSHGHIVCRLLLEKKKARSKIRAKIEGIMQLGRYWTKLYLKSKPWAEIPDESCLREGCHEKRLLEGKVKYKKVVFDHKIHFTDLKRGKRLRCTSCHSQIVQGEHITVTDSTCFICHFKESEHYPKISDCNHCHHKEDLISEKTSRFNHSLVFEEGFECDKCHSNTIIGDGIVPRENCYKCHWKTDRLDKYDDTDLIHYEHIFSHKIECNQCHLDIQHKIIKDIEAISECKTCHIDYHKAQKILFLGEGGKGVSHPVPNIMLEKGLSCKGCHIFHEETGGKVIKSETLISKAAACESCHGKGFARIMKDWEISTEKKLSSIRTIYEKASDELKHTKSVQKEKAQKLLEEAAFNIDIVERGKSVHNVEYSQELLTASYNIVVEALSFIGSSYKPKSFLGVAKEIPTQCSNCHSGIEEINTQIFGLDFPHKKHLIEQKIQCSTCHSNVRKHGEFIASKQGCAVCHHKDTEKDCTACHKLQTMFYEGGQLEGHNIPMDIMFEAEIECTGCHLDSRDQIYRPDKNKCVDCHEDEYGEIFLEWQNSVKDLIRSLKTTLAERKKLNLSKEEQAQLLNIEKSLKNIELDGSSGIHNYTAIDEMLTNFQITLKSMGKNTANEQKKIY</sequence>
<evidence type="ECO:0000256" key="5">
    <source>
        <dbReference type="ARBA" id="ARBA00022729"/>
    </source>
</evidence>
<feature type="domain" description="Tetrahaem cytochrome" evidence="8">
    <location>
        <begin position="203"/>
        <end position="283"/>
    </location>
</feature>
<dbReference type="InterPro" id="IPR051829">
    <property type="entry name" value="Multiheme_Cytochr_ET"/>
</dbReference>
<evidence type="ECO:0000256" key="4">
    <source>
        <dbReference type="ARBA" id="ARBA00022723"/>
    </source>
</evidence>